<gene>
    <name evidence="3" type="ORF">JZK55_15610</name>
</gene>
<dbReference type="Pfam" id="PF13414">
    <property type="entry name" value="TPR_11"/>
    <property type="match status" value="1"/>
</dbReference>
<dbReference type="AlphaFoldDB" id="A0A7G1H383"/>
<accession>A0A7G1H383</accession>
<dbReference type="InterPro" id="IPR009003">
    <property type="entry name" value="Peptidase_S1_PA"/>
</dbReference>
<proteinExistence type="predicted"/>
<dbReference type="KEGG" id="dtp:JZK55_15610"/>
<dbReference type="PROSITE" id="PS50293">
    <property type="entry name" value="TPR_REGION"/>
    <property type="match status" value="2"/>
</dbReference>
<dbReference type="EMBL" id="AP022873">
    <property type="protein sequence ID" value="BCB96639.1"/>
    <property type="molecule type" value="Genomic_DNA"/>
</dbReference>
<keyword evidence="2" id="KW-0812">Transmembrane</keyword>
<dbReference type="SUPFAM" id="SSF50494">
    <property type="entry name" value="Trypsin-like serine proteases"/>
    <property type="match status" value="1"/>
</dbReference>
<dbReference type="GO" id="GO:0006493">
    <property type="term" value="P:protein O-linked glycosylation"/>
    <property type="evidence" value="ECO:0007669"/>
    <property type="project" value="TreeGrafter"/>
</dbReference>
<keyword evidence="4" id="KW-1185">Reference proteome</keyword>
<evidence type="ECO:0000313" key="3">
    <source>
        <dbReference type="EMBL" id="BCB96639.1"/>
    </source>
</evidence>
<organism evidence="3 4">
    <name type="scientific">Dissulfurispira thermophila</name>
    <dbReference type="NCBI Taxonomy" id="2715679"/>
    <lineage>
        <taxon>Bacteria</taxon>
        <taxon>Pseudomonadati</taxon>
        <taxon>Nitrospirota</taxon>
        <taxon>Thermodesulfovibrionia</taxon>
        <taxon>Thermodesulfovibrionales</taxon>
        <taxon>Dissulfurispiraceae</taxon>
        <taxon>Dissulfurispira</taxon>
    </lineage>
</organism>
<feature type="repeat" description="TPR" evidence="1">
    <location>
        <begin position="264"/>
        <end position="297"/>
    </location>
</feature>
<dbReference type="SMART" id="SM00028">
    <property type="entry name" value="TPR"/>
    <property type="match status" value="4"/>
</dbReference>
<feature type="repeat" description="TPR" evidence="1">
    <location>
        <begin position="196"/>
        <end position="229"/>
    </location>
</feature>
<dbReference type="Proteomes" id="UP000516360">
    <property type="component" value="Chromosome"/>
</dbReference>
<keyword evidence="2" id="KW-1133">Transmembrane helix</keyword>
<protein>
    <submittedName>
        <fullName evidence="3">Uncharacterized protein</fullName>
    </submittedName>
</protein>
<evidence type="ECO:0000256" key="1">
    <source>
        <dbReference type="PROSITE-ProRule" id="PRU00339"/>
    </source>
</evidence>
<dbReference type="GO" id="GO:0016757">
    <property type="term" value="F:glycosyltransferase activity"/>
    <property type="evidence" value="ECO:0007669"/>
    <property type="project" value="TreeGrafter"/>
</dbReference>
<name>A0A7G1H383_9BACT</name>
<dbReference type="RefSeq" id="WP_203471826.1">
    <property type="nucleotide sequence ID" value="NZ_AP022873.1"/>
</dbReference>
<feature type="repeat" description="TPR" evidence="1">
    <location>
        <begin position="230"/>
        <end position="263"/>
    </location>
</feature>
<dbReference type="Gene3D" id="1.25.40.10">
    <property type="entry name" value="Tetratricopeptide repeat domain"/>
    <property type="match status" value="2"/>
</dbReference>
<reference evidence="3 4" key="1">
    <citation type="submission" date="2020-03" db="EMBL/GenBank/DDBJ databases">
        <title>Complete genome sequences of two sulfur-disproportionating bacterial strains T55J and Mzg5.</title>
        <authorList>
            <person name="Umezawa K."/>
            <person name="Kojima H."/>
            <person name="Kato Y."/>
            <person name="Fukui M."/>
        </authorList>
    </citation>
    <scope>NUCLEOTIDE SEQUENCE [LARGE SCALE GENOMIC DNA]</scope>
    <source>
        <strain evidence="3 4">T55J</strain>
    </source>
</reference>
<dbReference type="InterPro" id="IPR011990">
    <property type="entry name" value="TPR-like_helical_dom_sf"/>
</dbReference>
<dbReference type="InterPro" id="IPR019734">
    <property type="entry name" value="TPR_rpt"/>
</dbReference>
<keyword evidence="2" id="KW-0472">Membrane</keyword>
<dbReference type="PROSITE" id="PS50005">
    <property type="entry name" value="TPR"/>
    <property type="match status" value="3"/>
</dbReference>
<dbReference type="Gene3D" id="2.40.10.10">
    <property type="entry name" value="Trypsin-like serine proteases"/>
    <property type="match status" value="1"/>
</dbReference>
<keyword evidence="1" id="KW-0802">TPR repeat</keyword>
<evidence type="ECO:0000256" key="2">
    <source>
        <dbReference type="SAM" id="Phobius"/>
    </source>
</evidence>
<dbReference type="Pfam" id="PF00515">
    <property type="entry name" value="TPR_1"/>
    <property type="match status" value="1"/>
</dbReference>
<feature type="transmembrane region" description="Helical" evidence="2">
    <location>
        <begin position="6"/>
        <end position="27"/>
    </location>
</feature>
<dbReference type="Pfam" id="PF13181">
    <property type="entry name" value="TPR_8"/>
    <property type="match status" value="1"/>
</dbReference>
<dbReference type="InterPro" id="IPR043504">
    <property type="entry name" value="Peptidase_S1_PA_chymotrypsin"/>
</dbReference>
<dbReference type="SUPFAM" id="SSF48452">
    <property type="entry name" value="TPR-like"/>
    <property type="match status" value="1"/>
</dbReference>
<dbReference type="PANTHER" id="PTHR44998:SF1">
    <property type="entry name" value="UDP-N-ACETYLGLUCOSAMINE--PEPTIDE N-ACETYLGLUCOSAMINYLTRANSFERASE 110 KDA SUBUNIT"/>
    <property type="match status" value="1"/>
</dbReference>
<evidence type="ECO:0000313" key="4">
    <source>
        <dbReference type="Proteomes" id="UP000516360"/>
    </source>
</evidence>
<dbReference type="PANTHER" id="PTHR44998">
    <property type="match status" value="1"/>
</dbReference>
<sequence>MEVKKSISFIVFFVVIFFFIIFSVILVEAKIPDFAQKQEKAIVAISIYDKNGVEIASESGFIVDSNGIIATNCKIISQWLEDVEYVLIVRIEDKGSYPINKLISYNRRHDIALFEIKADGLIAVNIPSDFKLSDYIKRQIALHKKFSKKELTPKKSIETPQVETPIPLKTEPEKLLEVPFGTKKSTRKLEEKKDNPDEYFIKGLKYESVKQYANAIEAYRKTLKIKPDHIDAHANLGMIYYKLGRYSDAINAYKQALKIKPDVQALYNKLGTVYIITGKYSEAIDVFEQALGINSRNPNTHFNLGIAYYLNGDKDAAYEEYIILNKLDTSRAEELFDLLYR</sequence>